<feature type="transmembrane region" description="Helical" evidence="3">
    <location>
        <begin position="330"/>
        <end position="349"/>
    </location>
</feature>
<keyword evidence="5" id="KW-1185">Reference proteome</keyword>
<feature type="transmembrane region" description="Helical" evidence="3">
    <location>
        <begin position="275"/>
        <end position="294"/>
    </location>
</feature>
<feature type="active site" description="Acyl-thioester intermediate" evidence="2">
    <location>
        <position position="213"/>
    </location>
</feature>
<dbReference type="GO" id="GO:0016787">
    <property type="term" value="F:hydrolase activity"/>
    <property type="evidence" value="ECO:0007669"/>
    <property type="project" value="UniProtKB-KW"/>
</dbReference>
<dbReference type="EMBL" id="JGYW01000001">
    <property type="protein sequence ID" value="KFI60067.1"/>
    <property type="molecule type" value="Genomic_DNA"/>
</dbReference>
<evidence type="ECO:0000313" key="5">
    <source>
        <dbReference type="Proteomes" id="UP000029074"/>
    </source>
</evidence>
<sequence>MTAPRHSNMPTKPKHPGPNILMMLAGLLLTFATVCGLYIGWMEWWTGVESAHSQIEKREDAKFALPATDGDVKIAQPQEGEAPLQPEDATAGELIGMAYIPAFGDSWERNIVEGTSLAELNKQGLGHYTTTQMPGQVGNFAIAGHRNGYGQPLGDIDKLKAGDQIIIRTLDYWYVYEYTSDRIVLPTDGSVLAPNPIEPSQPATEPMITLTTCEPKYSTPTHRWVAFGTFKYWAKVADGVPEALTHKTASGGVEFINRDVSNPSVFVRLGTLKPFVFYGLLAYVIIFAAAAFAFRWPALRAIRNGEKPQPAFEFYGWLLRHQPGPAAIRWTLLLILLLVTCGAMFQWVFPWAAANIPVLKEMSNFTVS</sequence>
<accession>A0A087AMR7</accession>
<dbReference type="NCBIfam" id="TIGR01076">
    <property type="entry name" value="sortase_fam"/>
    <property type="match status" value="1"/>
</dbReference>
<keyword evidence="3" id="KW-0812">Transmembrane</keyword>
<gene>
    <name evidence="4" type="ORF">BGLCM_0087</name>
</gene>
<dbReference type="InterPro" id="IPR023365">
    <property type="entry name" value="Sortase_dom-sf"/>
</dbReference>
<protein>
    <submittedName>
        <fullName evidence="4">Sortase family protein</fullName>
    </submittedName>
</protein>
<dbReference type="InterPro" id="IPR005754">
    <property type="entry name" value="Sortase"/>
</dbReference>
<evidence type="ECO:0000256" key="2">
    <source>
        <dbReference type="PIRSR" id="PIRSR605754-1"/>
    </source>
</evidence>
<dbReference type="RefSeq" id="WP_044084340.1">
    <property type="nucleotide sequence ID" value="NZ_ABXB03000004.1"/>
</dbReference>
<dbReference type="AlphaFoldDB" id="A0A087AMR7"/>
<dbReference type="NCBIfam" id="NF033747">
    <property type="entry name" value="class_E_sortase"/>
    <property type="match status" value="1"/>
</dbReference>
<feature type="active site" description="Proton donor/acceptor" evidence="2">
    <location>
        <position position="145"/>
    </location>
</feature>
<reference evidence="4 5" key="1">
    <citation type="submission" date="2014-03" db="EMBL/GenBank/DDBJ databases">
        <title>Genomics of Bifidobacteria.</title>
        <authorList>
            <person name="Ventura M."/>
            <person name="Milani C."/>
            <person name="Lugli G.A."/>
        </authorList>
    </citation>
    <scope>NUCLEOTIDE SEQUENCE [LARGE SCALE GENOMIC DNA]</scope>
    <source>
        <strain evidence="4 5">LMG 11596</strain>
    </source>
</reference>
<dbReference type="SUPFAM" id="SSF63817">
    <property type="entry name" value="Sortase"/>
    <property type="match status" value="1"/>
</dbReference>
<comment type="caution">
    <text evidence="4">The sequence shown here is derived from an EMBL/GenBank/DDBJ whole genome shotgun (WGS) entry which is preliminary data.</text>
</comment>
<dbReference type="Gene3D" id="2.40.260.10">
    <property type="entry name" value="Sortase"/>
    <property type="match status" value="1"/>
</dbReference>
<feature type="transmembrane region" description="Helical" evidence="3">
    <location>
        <begin position="20"/>
        <end position="41"/>
    </location>
</feature>
<evidence type="ECO:0000313" key="4">
    <source>
        <dbReference type="EMBL" id="KFI60067.1"/>
    </source>
</evidence>
<evidence type="ECO:0000256" key="1">
    <source>
        <dbReference type="ARBA" id="ARBA00022801"/>
    </source>
</evidence>
<dbReference type="Proteomes" id="UP000029074">
    <property type="component" value="Unassembled WGS sequence"/>
</dbReference>
<keyword evidence="1" id="KW-0378">Hydrolase</keyword>
<evidence type="ECO:0000256" key="3">
    <source>
        <dbReference type="SAM" id="Phobius"/>
    </source>
</evidence>
<dbReference type="CDD" id="cd05830">
    <property type="entry name" value="Sortase_E"/>
    <property type="match status" value="1"/>
</dbReference>
<keyword evidence="3" id="KW-1133">Transmembrane helix</keyword>
<dbReference type="InterPro" id="IPR053465">
    <property type="entry name" value="Sortase_Class_E"/>
</dbReference>
<name>A0A087AMR7_9BIFI</name>
<dbReference type="InterPro" id="IPR042003">
    <property type="entry name" value="Sortase_E"/>
</dbReference>
<keyword evidence="3" id="KW-0472">Membrane</keyword>
<proteinExistence type="predicted"/>
<dbReference type="Pfam" id="PF04203">
    <property type="entry name" value="Sortase"/>
    <property type="match status" value="1"/>
</dbReference>
<organism evidence="4 5">
    <name type="scientific">Bifidobacterium gallicum DSM 20093 = LMG 11596</name>
    <dbReference type="NCBI Taxonomy" id="561180"/>
    <lineage>
        <taxon>Bacteria</taxon>
        <taxon>Bacillati</taxon>
        <taxon>Actinomycetota</taxon>
        <taxon>Actinomycetes</taxon>
        <taxon>Bifidobacteriales</taxon>
        <taxon>Bifidobacteriaceae</taxon>
        <taxon>Bifidobacterium</taxon>
    </lineage>
</organism>